<proteinExistence type="predicted"/>
<organism evidence="1 2">
    <name type="scientific">Haloactinomyces albus</name>
    <dbReference type="NCBI Taxonomy" id="1352928"/>
    <lineage>
        <taxon>Bacteria</taxon>
        <taxon>Bacillati</taxon>
        <taxon>Actinomycetota</taxon>
        <taxon>Actinomycetes</taxon>
        <taxon>Actinopolysporales</taxon>
        <taxon>Actinopolysporaceae</taxon>
        <taxon>Haloactinomyces</taxon>
    </lineage>
</organism>
<evidence type="ECO:0000313" key="1">
    <source>
        <dbReference type="EMBL" id="MDR7299997.1"/>
    </source>
</evidence>
<dbReference type="AlphaFoldDB" id="A0AAE4CLJ8"/>
<dbReference type="RefSeq" id="WP_310268019.1">
    <property type="nucleotide sequence ID" value="NZ_JAVDXW010000001.1"/>
</dbReference>
<dbReference type="Proteomes" id="UP001180845">
    <property type="component" value="Unassembled WGS sequence"/>
</dbReference>
<keyword evidence="2" id="KW-1185">Reference proteome</keyword>
<comment type="caution">
    <text evidence="1">The sequence shown here is derived from an EMBL/GenBank/DDBJ whole genome shotgun (WGS) entry which is preliminary data.</text>
</comment>
<reference evidence="1" key="1">
    <citation type="submission" date="2023-07" db="EMBL/GenBank/DDBJ databases">
        <title>Sequencing the genomes of 1000 actinobacteria strains.</title>
        <authorList>
            <person name="Klenk H.-P."/>
        </authorList>
    </citation>
    <scope>NUCLEOTIDE SEQUENCE</scope>
    <source>
        <strain evidence="1">DSM 45977</strain>
    </source>
</reference>
<dbReference type="EMBL" id="JAVDXW010000001">
    <property type="protein sequence ID" value="MDR7299997.1"/>
    <property type="molecule type" value="Genomic_DNA"/>
</dbReference>
<protein>
    <submittedName>
        <fullName evidence="1">Uncharacterized protein</fullName>
    </submittedName>
</protein>
<name>A0AAE4CLJ8_9ACTN</name>
<evidence type="ECO:0000313" key="2">
    <source>
        <dbReference type="Proteomes" id="UP001180845"/>
    </source>
</evidence>
<sequence length="99" mass="10698">MLSVEETADWAPEPDELAAIEPALEAPPRLFAICELDRDSDGELLGGFVFAWGLAWPDRAELVGADGSTRGSFRSVQRALEIFARTGEVRLAWPTPAAA</sequence>
<gene>
    <name evidence="1" type="ORF">JOF55_000178</name>
</gene>
<accession>A0AAE4CLJ8</accession>